<dbReference type="PANTHER" id="PTHR13371:SF0">
    <property type="entry name" value="CENTROSOMAL PROTEIN OF 104 KDA"/>
    <property type="match status" value="1"/>
</dbReference>
<dbReference type="InterPro" id="IPR011989">
    <property type="entry name" value="ARM-like"/>
</dbReference>
<reference evidence="3" key="2">
    <citation type="submission" date="2011-02" db="EMBL/GenBank/DDBJ databases">
        <authorList>
            <person name="MacLean D."/>
        </authorList>
    </citation>
    <scope>NUCLEOTIDE SEQUENCE</scope>
</reference>
<feature type="region of interest" description="Disordered" evidence="1">
    <location>
        <begin position="39"/>
        <end position="97"/>
    </location>
</feature>
<protein>
    <submittedName>
        <fullName evidence="3">Uncharacterized protein AlNc14C13G1521</fullName>
    </submittedName>
    <submittedName>
        <fullName evidence="4">Uncharacterized protein AlNc14C20G2120</fullName>
    </submittedName>
</protein>
<dbReference type="InterPro" id="IPR052607">
    <property type="entry name" value="CEP104-like"/>
</dbReference>
<feature type="compositionally biased region" description="Basic and acidic residues" evidence="1">
    <location>
        <begin position="804"/>
        <end position="815"/>
    </location>
</feature>
<feature type="compositionally biased region" description="Basic and acidic residues" evidence="1">
    <location>
        <begin position="126"/>
        <end position="143"/>
    </location>
</feature>
<feature type="region of interest" description="Disordered" evidence="1">
    <location>
        <begin position="804"/>
        <end position="832"/>
    </location>
</feature>
<reference evidence="3" key="1">
    <citation type="journal article" date="2011" name="PLoS Biol.">
        <title>Gene gain and loss during evolution of obligate parasitism in the white rust pathogen of Arabidopsis thaliana.</title>
        <authorList>
            <person name="Kemen E."/>
            <person name="Gardiner A."/>
            <person name="Schultz-Larsen T."/>
            <person name="Kemen A.C."/>
            <person name="Balmuth A.L."/>
            <person name="Robert-Seilaniantz A."/>
            <person name="Bailey K."/>
            <person name="Holub E."/>
            <person name="Studholme D.J."/>
            <person name="Maclean D."/>
            <person name="Jones J.D."/>
        </authorList>
    </citation>
    <scope>NUCLEOTIDE SEQUENCE</scope>
</reference>
<dbReference type="EMBL" id="FR824065">
    <property type="protein sequence ID" value="CCA16345.1"/>
    <property type="molecule type" value="Genomic_DNA"/>
</dbReference>
<gene>
    <name evidence="3" type="primary">AlNc14C13G1521</name>
    <name evidence="4" type="synonym">AlNc14C20G2120</name>
    <name evidence="3" type="ORF">ALNC14_017390</name>
    <name evidence="4" type="ORF">ALNC14_024880</name>
</gene>
<accession>F0W3F3</accession>
<evidence type="ECO:0000313" key="4">
    <source>
        <dbReference type="EMBL" id="CCA16345.1"/>
    </source>
</evidence>
<feature type="compositionally biased region" description="Polar residues" evidence="1">
    <location>
        <begin position="45"/>
        <end position="64"/>
    </location>
</feature>
<dbReference type="Pfam" id="PF21040">
    <property type="entry name" value="CEP104-like_TOG"/>
    <property type="match status" value="2"/>
</dbReference>
<dbReference type="SUPFAM" id="SSF48371">
    <property type="entry name" value="ARM repeat"/>
    <property type="match status" value="1"/>
</dbReference>
<evidence type="ECO:0000259" key="2">
    <source>
        <dbReference type="SMART" id="SM01349"/>
    </source>
</evidence>
<sequence>MPKFFSPRSKVAILSIENDKGITSKQSMIEKLKSKLTIPKRPAQEVQQSNNHALNEDSGQSHACAQNEMADLPNDEVASPENPETEETSPSDERNRIKSNDLASPAACCAMSDHPDEVSISSADREYEQKHNFSPSDSEKGCEGPDATCSDSVRNGDVKDLMVFGVSPARLDTRRDLKLQQGYSTDNESSKQCNSRVSPSKSTSKTSSVPLLALDKLMNRKADEEMKASASNNSEDDSITYKTDRNIIRPPEVPILASSLIETIDLNGNDEQSENSLDYDPAAAITREFGERVVRLLGADAWVDRQDGLDAVQYAVKKAKLKSMRSRGEYFCAAIAAIQCGLEDRVSPVVFCALQCFRSVAESFAPYLDTSYATDPRICHTVETLTRALVSKLGESNKRTNTEVKKALVRLVKLQKIDASHHVISFLQRGDLPIRVQVNALHHIIKELRFPEDEKNGLSTAGVFPIAVSALDSTDSKTRIAAIDLIADLIANDGKLTVNSITSAKPEITENIRRRVEEILAIKSNEPVIQESDEGKQEEEDQSKGMELVVVAQEDSSAFVSFLEEQWKAACSELGPVISRKLDSKVWSDRKEAFVDFEKRIGTDVNRSASSDELQILFVSYCACIYKYLLDPIAPVVNSVMETFMILIEIVGSNVDFRDKNVREIILQLIMRLSVVMQKSNSRMSRSACRCIMKMTRLAHNNTHPLRYILSCIFLTEMDSSSQMHLLRLLIPEFGFHSDGIDPHRVMTCVANVFLNGNDKARKTAADVVVCTQRTTGKDFVLKYLNDLKPATLKELEKQFVEIEASRSNDPERPQTVHFSLPSHDEESSGDSASLILHSTQSEGNETNWRTLHSAPVGAGSLQCFSTQEEHMMDSILDDFR</sequence>
<dbReference type="HOGENOM" id="CLU_326909_0_0_1"/>
<dbReference type="InterPro" id="IPR034085">
    <property type="entry name" value="TOG"/>
</dbReference>
<feature type="domain" description="TOG" evidence="2">
    <location>
        <begin position="278"/>
        <end position="521"/>
    </location>
</feature>
<feature type="region of interest" description="Disordered" evidence="1">
    <location>
        <begin position="181"/>
        <end position="244"/>
    </location>
</feature>
<feature type="compositionally biased region" description="Low complexity" evidence="1">
    <location>
        <begin position="197"/>
        <end position="212"/>
    </location>
</feature>
<feature type="domain" description="TOG" evidence="2">
    <location>
        <begin position="573"/>
        <end position="809"/>
    </location>
</feature>
<feature type="region of interest" description="Disordered" evidence="1">
    <location>
        <begin position="126"/>
        <end position="154"/>
    </location>
</feature>
<dbReference type="Gene3D" id="1.25.10.10">
    <property type="entry name" value="Leucine-rich Repeat Variant"/>
    <property type="match status" value="2"/>
</dbReference>
<feature type="compositionally biased region" description="Polar residues" evidence="1">
    <location>
        <begin position="181"/>
        <end position="196"/>
    </location>
</feature>
<dbReference type="EMBL" id="FR824058">
    <property type="protein sequence ID" value="CCA15596.1"/>
    <property type="molecule type" value="Genomic_DNA"/>
</dbReference>
<name>F0W3F3_9STRA</name>
<dbReference type="AlphaFoldDB" id="F0W3F3"/>
<evidence type="ECO:0000256" key="1">
    <source>
        <dbReference type="SAM" id="MobiDB-lite"/>
    </source>
</evidence>
<proteinExistence type="predicted"/>
<dbReference type="SMART" id="SM01349">
    <property type="entry name" value="TOG"/>
    <property type="match status" value="2"/>
</dbReference>
<organism evidence="3">
    <name type="scientific">Albugo laibachii Nc14</name>
    <dbReference type="NCBI Taxonomy" id="890382"/>
    <lineage>
        <taxon>Eukaryota</taxon>
        <taxon>Sar</taxon>
        <taxon>Stramenopiles</taxon>
        <taxon>Oomycota</taxon>
        <taxon>Peronosporomycetes</taxon>
        <taxon>Albuginales</taxon>
        <taxon>Albuginaceae</taxon>
        <taxon>Albugo</taxon>
    </lineage>
</organism>
<dbReference type="PANTHER" id="PTHR13371">
    <property type="entry name" value="GLYCINE-, GLUTAMATE-, THIENYLCYCLOHEXYLPIPERIDINE-BINDING PROTEIN"/>
    <property type="match status" value="1"/>
</dbReference>
<feature type="compositionally biased region" description="Basic and acidic residues" evidence="1">
    <location>
        <begin position="217"/>
        <end position="227"/>
    </location>
</feature>
<evidence type="ECO:0000313" key="3">
    <source>
        <dbReference type="EMBL" id="CCA15596.1"/>
    </source>
</evidence>
<dbReference type="GO" id="GO:0005929">
    <property type="term" value="C:cilium"/>
    <property type="evidence" value="ECO:0007669"/>
    <property type="project" value="TreeGrafter"/>
</dbReference>
<dbReference type="InterPro" id="IPR016024">
    <property type="entry name" value="ARM-type_fold"/>
</dbReference>